<proteinExistence type="predicted"/>
<accession>A0AAV7FAU4</accession>
<evidence type="ECO:0000256" key="2">
    <source>
        <dbReference type="SAM" id="Phobius"/>
    </source>
</evidence>
<keyword evidence="2" id="KW-1133">Transmembrane helix</keyword>
<protein>
    <recommendedName>
        <fullName evidence="3">J domain-containing protein</fullName>
    </recommendedName>
</protein>
<reference evidence="4 5" key="1">
    <citation type="submission" date="2021-07" db="EMBL/GenBank/DDBJ databases">
        <title>The Aristolochia fimbriata genome: insights into angiosperm evolution, floral development and chemical biosynthesis.</title>
        <authorList>
            <person name="Jiao Y."/>
        </authorList>
    </citation>
    <scope>NUCLEOTIDE SEQUENCE [LARGE SCALE GENOMIC DNA]</scope>
    <source>
        <strain evidence="4">IBCAS-2021</strain>
        <tissue evidence="4">Leaf</tissue>
    </source>
</reference>
<dbReference type="PROSITE" id="PS50076">
    <property type="entry name" value="DNAJ_2"/>
    <property type="match status" value="1"/>
</dbReference>
<feature type="transmembrane region" description="Helical" evidence="2">
    <location>
        <begin position="204"/>
        <end position="223"/>
    </location>
</feature>
<dbReference type="Gene3D" id="1.10.287.110">
    <property type="entry name" value="DnaJ domain"/>
    <property type="match status" value="1"/>
</dbReference>
<dbReference type="FunFam" id="1.10.287.110:FF:000080">
    <property type="entry name" value="NAD(P)H-quinone oxidoreductase subunit U chloroplastic"/>
    <property type="match status" value="1"/>
</dbReference>
<dbReference type="GO" id="GO:0009535">
    <property type="term" value="C:chloroplast thylakoid membrane"/>
    <property type="evidence" value="ECO:0007669"/>
    <property type="project" value="InterPro"/>
</dbReference>
<sequence>MALSSPASVCISRSDSFTVPTTHASKSLHSIPSSLRFRFGPRKLYLSVQSSSEAGAETETAPVENNDASETAPVETSQRVSSLISAANVEKALRGIAITSEDHYARLGIPRGTSYEQVRVAYKQRCEELNNRGLEEEELEKESELLKESYAILSSEEERRLYDWSLARSEKPDRYVWPFEVDITQTPTQPPPPKEPEDVRPTRIVGYVLLGWLVLSFVLSIALNR</sequence>
<dbReference type="GO" id="GO:0010598">
    <property type="term" value="C:NAD(P)H dehydrogenase complex (plastoquinone)"/>
    <property type="evidence" value="ECO:0007669"/>
    <property type="project" value="InterPro"/>
</dbReference>
<dbReference type="InterPro" id="IPR044199">
    <property type="entry name" value="NdhU_chloroplastic"/>
</dbReference>
<feature type="region of interest" description="Disordered" evidence="1">
    <location>
        <begin position="50"/>
        <end position="76"/>
    </location>
</feature>
<name>A0AAV7FAU4_ARIFI</name>
<comment type="caution">
    <text evidence="4">The sequence shown here is derived from an EMBL/GenBank/DDBJ whole genome shotgun (WGS) entry which is preliminary data.</text>
</comment>
<dbReference type="InterPro" id="IPR036869">
    <property type="entry name" value="J_dom_sf"/>
</dbReference>
<keyword evidence="2" id="KW-0812">Transmembrane</keyword>
<feature type="compositionally biased region" description="Polar residues" evidence="1">
    <location>
        <begin position="66"/>
        <end position="76"/>
    </location>
</feature>
<dbReference type="PANTHER" id="PTHR47726">
    <property type="entry name" value="NAD(P)H-QUINONE OXIDOREDUCTASE SUBUNIT U, CHLOROPLASTIC"/>
    <property type="match status" value="1"/>
</dbReference>
<evidence type="ECO:0000256" key="1">
    <source>
        <dbReference type="SAM" id="MobiDB-lite"/>
    </source>
</evidence>
<dbReference type="EMBL" id="JAINDJ010000002">
    <property type="protein sequence ID" value="KAG9457345.1"/>
    <property type="molecule type" value="Genomic_DNA"/>
</dbReference>
<dbReference type="PANTHER" id="PTHR47726:SF1">
    <property type="entry name" value="NAD(P)H-QUINONE OXIDOREDUCTASE SUBUNIT U, CHLOROPLASTIC"/>
    <property type="match status" value="1"/>
</dbReference>
<dbReference type="AlphaFoldDB" id="A0AAV7FAU4"/>
<dbReference type="InterPro" id="IPR001623">
    <property type="entry name" value="DnaJ_domain"/>
</dbReference>
<organism evidence="4 5">
    <name type="scientific">Aristolochia fimbriata</name>
    <name type="common">White veined hardy Dutchman's pipe vine</name>
    <dbReference type="NCBI Taxonomy" id="158543"/>
    <lineage>
        <taxon>Eukaryota</taxon>
        <taxon>Viridiplantae</taxon>
        <taxon>Streptophyta</taxon>
        <taxon>Embryophyta</taxon>
        <taxon>Tracheophyta</taxon>
        <taxon>Spermatophyta</taxon>
        <taxon>Magnoliopsida</taxon>
        <taxon>Magnoliidae</taxon>
        <taxon>Piperales</taxon>
        <taxon>Aristolochiaceae</taxon>
        <taxon>Aristolochia</taxon>
    </lineage>
</organism>
<keyword evidence="2" id="KW-0472">Membrane</keyword>
<dbReference type="Proteomes" id="UP000825729">
    <property type="component" value="Unassembled WGS sequence"/>
</dbReference>
<evidence type="ECO:0000313" key="5">
    <source>
        <dbReference type="Proteomes" id="UP000825729"/>
    </source>
</evidence>
<dbReference type="SMART" id="SM00271">
    <property type="entry name" value="DnaJ"/>
    <property type="match status" value="1"/>
</dbReference>
<dbReference type="SUPFAM" id="SSF46565">
    <property type="entry name" value="Chaperone J-domain"/>
    <property type="match status" value="1"/>
</dbReference>
<keyword evidence="5" id="KW-1185">Reference proteome</keyword>
<evidence type="ECO:0000313" key="4">
    <source>
        <dbReference type="EMBL" id="KAG9457345.1"/>
    </source>
</evidence>
<dbReference type="Pfam" id="PF00226">
    <property type="entry name" value="DnaJ"/>
    <property type="match status" value="1"/>
</dbReference>
<feature type="domain" description="J" evidence="3">
    <location>
        <begin position="102"/>
        <end position="166"/>
    </location>
</feature>
<evidence type="ECO:0000259" key="3">
    <source>
        <dbReference type="PROSITE" id="PS50076"/>
    </source>
</evidence>
<gene>
    <name evidence="4" type="ORF">H6P81_001853</name>
</gene>